<feature type="compositionally biased region" description="Basic and acidic residues" evidence="1">
    <location>
        <begin position="38"/>
        <end position="56"/>
    </location>
</feature>
<dbReference type="AlphaFoldDB" id="A0A8T3CH12"/>
<sequence length="67" mass="7672">MHTAPHRPPAGHSIHIQNKPQTEQLRIPFHTTLLELKHLRQSEAGGEDSRRGYRDGIKKKKGPVPQY</sequence>
<reference evidence="2" key="1">
    <citation type="submission" date="2021-01" db="EMBL/GenBank/DDBJ databases">
        <authorList>
            <person name="Zahm M."/>
            <person name="Roques C."/>
            <person name="Cabau C."/>
            <person name="Klopp C."/>
            <person name="Donnadieu C."/>
            <person name="Jouanno E."/>
            <person name="Lampietro C."/>
            <person name="Louis A."/>
            <person name="Herpin A."/>
            <person name="Echchiki A."/>
            <person name="Berthelot C."/>
            <person name="Parey E."/>
            <person name="Roest-Crollius H."/>
            <person name="Braasch I."/>
            <person name="Postlethwait J."/>
            <person name="Bobe J."/>
            <person name="Montfort J."/>
            <person name="Bouchez O."/>
            <person name="Begum T."/>
            <person name="Mejri S."/>
            <person name="Adams A."/>
            <person name="Chen W.-J."/>
            <person name="Guiguen Y."/>
        </authorList>
    </citation>
    <scope>NUCLEOTIDE SEQUENCE</scope>
    <source>
        <tissue evidence="2">Blood</tissue>
    </source>
</reference>
<gene>
    <name evidence="2" type="ORF">AGOR_G00243250</name>
</gene>
<evidence type="ECO:0000313" key="3">
    <source>
        <dbReference type="Proteomes" id="UP000829720"/>
    </source>
</evidence>
<protein>
    <submittedName>
        <fullName evidence="2">Uncharacterized protein</fullName>
    </submittedName>
</protein>
<proteinExistence type="predicted"/>
<comment type="caution">
    <text evidence="2">The sequence shown here is derived from an EMBL/GenBank/DDBJ whole genome shotgun (WGS) entry which is preliminary data.</text>
</comment>
<evidence type="ECO:0000256" key="1">
    <source>
        <dbReference type="SAM" id="MobiDB-lite"/>
    </source>
</evidence>
<name>A0A8T3CH12_9TELE</name>
<keyword evidence="3" id="KW-1185">Reference proteome</keyword>
<feature type="region of interest" description="Disordered" evidence="1">
    <location>
        <begin position="38"/>
        <end position="67"/>
    </location>
</feature>
<organism evidence="2 3">
    <name type="scientific">Albula goreensis</name>
    <dbReference type="NCBI Taxonomy" id="1534307"/>
    <lineage>
        <taxon>Eukaryota</taxon>
        <taxon>Metazoa</taxon>
        <taxon>Chordata</taxon>
        <taxon>Craniata</taxon>
        <taxon>Vertebrata</taxon>
        <taxon>Euteleostomi</taxon>
        <taxon>Actinopterygii</taxon>
        <taxon>Neopterygii</taxon>
        <taxon>Teleostei</taxon>
        <taxon>Albuliformes</taxon>
        <taxon>Albulidae</taxon>
        <taxon>Albula</taxon>
    </lineage>
</organism>
<accession>A0A8T3CH12</accession>
<evidence type="ECO:0000313" key="2">
    <source>
        <dbReference type="EMBL" id="KAI1883247.1"/>
    </source>
</evidence>
<feature type="region of interest" description="Disordered" evidence="1">
    <location>
        <begin position="1"/>
        <end position="22"/>
    </location>
</feature>
<dbReference type="EMBL" id="JAERUA010000024">
    <property type="protein sequence ID" value="KAI1883247.1"/>
    <property type="molecule type" value="Genomic_DNA"/>
</dbReference>
<feature type="compositionally biased region" description="Basic residues" evidence="1">
    <location>
        <begin position="57"/>
        <end position="67"/>
    </location>
</feature>
<dbReference type="Proteomes" id="UP000829720">
    <property type="component" value="Unassembled WGS sequence"/>
</dbReference>